<dbReference type="SUPFAM" id="SSF53756">
    <property type="entry name" value="UDP-Glycosyltransferase/glycogen phosphorylase"/>
    <property type="match status" value="1"/>
</dbReference>
<organism evidence="5 6">
    <name type="scientific">Rhodococcus qingshengii</name>
    <dbReference type="NCBI Taxonomy" id="334542"/>
    <lineage>
        <taxon>Bacteria</taxon>
        <taxon>Bacillati</taxon>
        <taxon>Actinomycetota</taxon>
        <taxon>Actinomycetes</taxon>
        <taxon>Mycobacteriales</taxon>
        <taxon>Nocardiaceae</taxon>
        <taxon>Rhodococcus</taxon>
        <taxon>Rhodococcus erythropolis group</taxon>
    </lineage>
</organism>
<sequence length="396" mass="42319">MTLSENVGGTDHSFRNLALVLASEGIQLSLAGPSGDTPTRRWWTESNLEYVPLEIPKRVGLRPTSGEGFNSKYDFFSQVPKSMRAVKALIGKVRSFDVVHSNDLMTHVDVVLAARLAGRPSLLELHDIVPPGGGRLVMSSAVSTANAAVAVSEAVFEQLGPLARRKTRVVHQGVDSVRFSPGVADPSIRAELSADPRALLVAVVGRLDREKGIGELIEALGSLRRSGVDVHLAVVGAPAKNDAAFVDALHTLARASMPGAHRFLSPRNDIPSILRAVDVLACPSHDEPFGLIALEAQASGVPVIASDSGGLRDFVHDNRTGVVFRTGDVDSLTVAAQRLLGDPALCTRIAAEALGRSRDDLSIERRADSFATTYRALLRDAGRRRRISRFDSNGQG</sequence>
<dbReference type="GO" id="GO:0016757">
    <property type="term" value="F:glycosyltransferase activity"/>
    <property type="evidence" value="ECO:0007669"/>
    <property type="project" value="UniProtKB-KW"/>
</dbReference>
<feature type="domain" description="Glycosyl transferase family 1" evidence="3">
    <location>
        <begin position="188"/>
        <end position="353"/>
    </location>
</feature>
<dbReference type="AlphaFoldDB" id="A0AAW6LFA7"/>
<dbReference type="PANTHER" id="PTHR45947:SF3">
    <property type="entry name" value="SULFOQUINOVOSYL TRANSFERASE SQD2"/>
    <property type="match status" value="1"/>
</dbReference>
<protein>
    <submittedName>
        <fullName evidence="5">Glycosyltransferase family 4 protein</fullName>
    </submittedName>
</protein>
<name>A0AAW6LFA7_RHOSG</name>
<proteinExistence type="predicted"/>
<keyword evidence="1" id="KW-0328">Glycosyltransferase</keyword>
<dbReference type="CDD" id="cd03801">
    <property type="entry name" value="GT4_PimA-like"/>
    <property type="match status" value="1"/>
</dbReference>
<dbReference type="InterPro" id="IPR050194">
    <property type="entry name" value="Glycosyltransferase_grp1"/>
</dbReference>
<dbReference type="Proteomes" id="UP001217325">
    <property type="component" value="Unassembled WGS sequence"/>
</dbReference>
<dbReference type="Gene3D" id="3.40.50.2000">
    <property type="entry name" value="Glycogen Phosphorylase B"/>
    <property type="match status" value="2"/>
</dbReference>
<dbReference type="Pfam" id="PF00534">
    <property type="entry name" value="Glycos_transf_1"/>
    <property type="match status" value="1"/>
</dbReference>
<dbReference type="InterPro" id="IPR028098">
    <property type="entry name" value="Glyco_trans_4-like_N"/>
</dbReference>
<dbReference type="RefSeq" id="WP_047269049.1">
    <property type="nucleotide sequence ID" value="NZ_CP029297.1"/>
</dbReference>
<evidence type="ECO:0000256" key="1">
    <source>
        <dbReference type="ARBA" id="ARBA00022676"/>
    </source>
</evidence>
<accession>A0AAW6LFA7</accession>
<dbReference type="EMBL" id="JARDXE010000007">
    <property type="protein sequence ID" value="MDE8645813.1"/>
    <property type="molecule type" value="Genomic_DNA"/>
</dbReference>
<evidence type="ECO:0000313" key="5">
    <source>
        <dbReference type="EMBL" id="MDE8645813.1"/>
    </source>
</evidence>
<dbReference type="PANTHER" id="PTHR45947">
    <property type="entry name" value="SULFOQUINOVOSYL TRANSFERASE SQD2"/>
    <property type="match status" value="1"/>
</dbReference>
<feature type="domain" description="Glycosyltransferase subfamily 4-like N-terminal" evidence="4">
    <location>
        <begin position="7"/>
        <end position="176"/>
    </location>
</feature>
<evidence type="ECO:0000259" key="4">
    <source>
        <dbReference type="Pfam" id="PF13439"/>
    </source>
</evidence>
<evidence type="ECO:0000259" key="3">
    <source>
        <dbReference type="Pfam" id="PF00534"/>
    </source>
</evidence>
<reference evidence="5" key="1">
    <citation type="submission" date="2023-02" db="EMBL/GenBank/DDBJ databases">
        <title>A novel hydrolase synthesized by Rhodococcus erythropolis HQ is responsible for the detoxification of Zearalenone.</title>
        <authorList>
            <person name="Hu J."/>
            <person name="Xu J."/>
        </authorList>
    </citation>
    <scope>NUCLEOTIDE SEQUENCE</scope>
    <source>
        <strain evidence="5">HQ</strain>
    </source>
</reference>
<evidence type="ECO:0000256" key="2">
    <source>
        <dbReference type="ARBA" id="ARBA00022679"/>
    </source>
</evidence>
<dbReference type="GO" id="GO:1903509">
    <property type="term" value="P:liposaccharide metabolic process"/>
    <property type="evidence" value="ECO:0007669"/>
    <property type="project" value="UniProtKB-ARBA"/>
</dbReference>
<dbReference type="InterPro" id="IPR001296">
    <property type="entry name" value="Glyco_trans_1"/>
</dbReference>
<comment type="caution">
    <text evidence="5">The sequence shown here is derived from an EMBL/GenBank/DDBJ whole genome shotgun (WGS) entry which is preliminary data.</text>
</comment>
<dbReference type="GO" id="GO:1901137">
    <property type="term" value="P:carbohydrate derivative biosynthetic process"/>
    <property type="evidence" value="ECO:0007669"/>
    <property type="project" value="UniProtKB-ARBA"/>
</dbReference>
<gene>
    <name evidence="5" type="ORF">PXH69_12705</name>
</gene>
<keyword evidence="2" id="KW-0808">Transferase</keyword>
<evidence type="ECO:0000313" key="6">
    <source>
        <dbReference type="Proteomes" id="UP001217325"/>
    </source>
</evidence>
<dbReference type="Pfam" id="PF13439">
    <property type="entry name" value="Glyco_transf_4"/>
    <property type="match status" value="1"/>
</dbReference>